<feature type="compositionally biased region" description="Low complexity" evidence="1">
    <location>
        <begin position="382"/>
        <end position="409"/>
    </location>
</feature>
<proteinExistence type="predicted"/>
<feature type="compositionally biased region" description="Low complexity" evidence="1">
    <location>
        <begin position="460"/>
        <end position="471"/>
    </location>
</feature>
<sequence length="480" mass="56768">MINNQNQQDFMLQTMQQAQFMHQQAEESHSSENEDLQDEKMDDYQMRQIKYEFEQKNLLLQQQMEALQNYIAVHRPQEIIDKIEQIEHRIHNLKIPEPVKIEERLPTPPPENFSYNAGPLEDEISEIADDIYDAKDVQQEIQEDVTNDSKSDDNQKEPSIIIDNQQEAAFLQEEKEFHHLVKSIRQKKSQITKELMDHFRNIQLDNELERKLKEVLNVNMNEIQFKSEKELKEYLTSLNGTILLSDIKQDNKINDPDLEEIKKHDGPNVLQIDSDNAFDQEETATKKNQQQRDFKGKSIIEQRNVRFQQPKSPPSSQSNNSEEEFDIHQKVQTNVKDLKQNMTKSLKQEPQYLQKIQSENIIKNFEEKDQNSSILPLEKKVSSSQSQQQQRQQQQQQQPQQKYQQQQLSSKRKNSFEDSEDFQTEKIQTIFQTKRPVSQISQQSKSQESDIPLHQNVIRSQQQKGSIIKKQLYNDSEDEF</sequence>
<evidence type="ECO:0000256" key="1">
    <source>
        <dbReference type="SAM" id="MobiDB-lite"/>
    </source>
</evidence>
<evidence type="ECO:0000313" key="3">
    <source>
        <dbReference type="Proteomes" id="UP000692954"/>
    </source>
</evidence>
<feature type="compositionally biased region" description="Low complexity" evidence="1">
    <location>
        <begin position="308"/>
        <end position="320"/>
    </location>
</feature>
<gene>
    <name evidence="2" type="ORF">PSON_ATCC_30995.1.T1510122</name>
</gene>
<reference evidence="2" key="1">
    <citation type="submission" date="2021-01" db="EMBL/GenBank/DDBJ databases">
        <authorList>
            <consortium name="Genoscope - CEA"/>
            <person name="William W."/>
        </authorList>
    </citation>
    <scope>NUCLEOTIDE SEQUENCE</scope>
</reference>
<dbReference type="AlphaFoldDB" id="A0A8S1R8E2"/>
<organism evidence="2 3">
    <name type="scientific">Paramecium sonneborni</name>
    <dbReference type="NCBI Taxonomy" id="65129"/>
    <lineage>
        <taxon>Eukaryota</taxon>
        <taxon>Sar</taxon>
        <taxon>Alveolata</taxon>
        <taxon>Ciliophora</taxon>
        <taxon>Intramacronucleata</taxon>
        <taxon>Oligohymenophorea</taxon>
        <taxon>Peniculida</taxon>
        <taxon>Parameciidae</taxon>
        <taxon>Paramecium</taxon>
    </lineage>
</organism>
<keyword evidence="3" id="KW-1185">Reference proteome</keyword>
<feature type="region of interest" description="Disordered" evidence="1">
    <location>
        <begin position="377"/>
        <end position="480"/>
    </location>
</feature>
<evidence type="ECO:0000313" key="2">
    <source>
        <dbReference type="EMBL" id="CAD8124521.1"/>
    </source>
</evidence>
<accession>A0A8S1R8E2</accession>
<feature type="compositionally biased region" description="Polar residues" evidence="1">
    <location>
        <begin position="425"/>
        <end position="436"/>
    </location>
</feature>
<feature type="region of interest" description="Disordered" evidence="1">
    <location>
        <begin position="304"/>
        <end position="324"/>
    </location>
</feature>
<comment type="caution">
    <text evidence="2">The sequence shown here is derived from an EMBL/GenBank/DDBJ whole genome shotgun (WGS) entry which is preliminary data.</text>
</comment>
<name>A0A8S1R8E2_9CILI</name>
<dbReference type="EMBL" id="CAJJDN010000151">
    <property type="protein sequence ID" value="CAD8124521.1"/>
    <property type="molecule type" value="Genomic_DNA"/>
</dbReference>
<protein>
    <submittedName>
        <fullName evidence="2">Uncharacterized protein</fullName>
    </submittedName>
</protein>
<dbReference type="Proteomes" id="UP000692954">
    <property type="component" value="Unassembled WGS sequence"/>
</dbReference>